<protein>
    <submittedName>
        <fullName evidence="3">Uncharacterized protein DUF3159</fullName>
    </submittedName>
</protein>
<name>A0A3D9VBT0_THECX</name>
<dbReference type="EMBL" id="QTUC01000001">
    <property type="protein sequence ID" value="REF38163.1"/>
    <property type="molecule type" value="Genomic_DNA"/>
</dbReference>
<feature type="transmembrane region" description="Helical" evidence="2">
    <location>
        <begin position="75"/>
        <end position="93"/>
    </location>
</feature>
<feature type="region of interest" description="Disordered" evidence="1">
    <location>
        <begin position="1"/>
        <end position="30"/>
    </location>
</feature>
<dbReference type="InterPro" id="IPR016566">
    <property type="entry name" value="UCP010219"/>
</dbReference>
<evidence type="ECO:0000313" key="4">
    <source>
        <dbReference type="Proteomes" id="UP000256485"/>
    </source>
</evidence>
<organism evidence="3 4">
    <name type="scientific">Thermasporomyces composti</name>
    <dbReference type="NCBI Taxonomy" id="696763"/>
    <lineage>
        <taxon>Bacteria</taxon>
        <taxon>Bacillati</taxon>
        <taxon>Actinomycetota</taxon>
        <taxon>Actinomycetes</taxon>
        <taxon>Propionibacteriales</taxon>
        <taxon>Nocardioidaceae</taxon>
        <taxon>Thermasporomyces</taxon>
    </lineage>
</organism>
<keyword evidence="2" id="KW-1133">Transmembrane helix</keyword>
<feature type="transmembrane region" description="Helical" evidence="2">
    <location>
        <begin position="46"/>
        <end position="68"/>
    </location>
</feature>
<comment type="caution">
    <text evidence="3">The sequence shown here is derived from an EMBL/GenBank/DDBJ whole genome shotgun (WGS) entry which is preliminary data.</text>
</comment>
<sequence length="253" mass="26608">MSLSEESPASDAAQPSTTSGPAGSSVQGNQVATAPSEEGFSLIRAFGGWGGLLDAGLPGLAFVVTYTAFGHNLRLSLVVALTLGGLIAVIRLVRRDPLQNVVGGFVGVAIAALLSNATGKAEDFYLPGLFINAAYGTAYLVANLLRWPLIGVLVGLAAGWGMLWRRDPVLLRAFQRAGWLWVGFFAAKLVVQLPLYLAGEVVALGVARVAMGWPLWLLVMGLTYVVVKGSVPPERWGELRAAVEQVARARGPS</sequence>
<evidence type="ECO:0000256" key="1">
    <source>
        <dbReference type="SAM" id="MobiDB-lite"/>
    </source>
</evidence>
<feature type="transmembrane region" description="Helical" evidence="2">
    <location>
        <begin position="99"/>
        <end position="117"/>
    </location>
</feature>
<keyword evidence="2" id="KW-0812">Transmembrane</keyword>
<dbReference type="RefSeq" id="WP_170152663.1">
    <property type="nucleotide sequence ID" value="NZ_QTUC01000001.1"/>
</dbReference>
<dbReference type="Pfam" id="PF11361">
    <property type="entry name" value="DUF3159"/>
    <property type="match status" value="1"/>
</dbReference>
<dbReference type="AlphaFoldDB" id="A0A3D9VBT0"/>
<evidence type="ECO:0000313" key="3">
    <source>
        <dbReference type="EMBL" id="REF38163.1"/>
    </source>
</evidence>
<feature type="transmembrane region" description="Helical" evidence="2">
    <location>
        <begin position="147"/>
        <end position="165"/>
    </location>
</feature>
<feature type="transmembrane region" description="Helical" evidence="2">
    <location>
        <begin position="124"/>
        <end position="141"/>
    </location>
</feature>
<reference evidence="3 4" key="1">
    <citation type="submission" date="2018-08" db="EMBL/GenBank/DDBJ databases">
        <title>Sequencing the genomes of 1000 actinobacteria strains.</title>
        <authorList>
            <person name="Klenk H.-P."/>
        </authorList>
    </citation>
    <scope>NUCLEOTIDE SEQUENCE [LARGE SCALE GENOMIC DNA]</scope>
    <source>
        <strain evidence="3 4">DSM 22891</strain>
    </source>
</reference>
<proteinExistence type="predicted"/>
<feature type="transmembrane region" description="Helical" evidence="2">
    <location>
        <begin position="209"/>
        <end position="227"/>
    </location>
</feature>
<keyword evidence="4" id="KW-1185">Reference proteome</keyword>
<feature type="transmembrane region" description="Helical" evidence="2">
    <location>
        <begin position="177"/>
        <end position="197"/>
    </location>
</feature>
<evidence type="ECO:0000256" key="2">
    <source>
        <dbReference type="SAM" id="Phobius"/>
    </source>
</evidence>
<dbReference type="Proteomes" id="UP000256485">
    <property type="component" value="Unassembled WGS sequence"/>
</dbReference>
<keyword evidence="2" id="KW-0472">Membrane</keyword>
<accession>A0A3D9VBT0</accession>
<gene>
    <name evidence="3" type="ORF">DFJ64_3634</name>
</gene>